<keyword evidence="5" id="KW-0158">Chromosome</keyword>
<dbReference type="PANTHER" id="PTHR12914">
    <property type="entry name" value="PARTNER OF SLD5"/>
    <property type="match status" value="1"/>
</dbReference>
<feature type="domain" description="DNA replication complex GINS protein PSF1 C-terminal" evidence="11">
    <location>
        <begin position="141"/>
        <end position="191"/>
    </location>
</feature>
<dbReference type="Proteomes" id="UP000310200">
    <property type="component" value="Unassembled WGS sequence"/>
</dbReference>
<dbReference type="AlphaFoldDB" id="A0A4S2KUS7"/>
<comment type="function">
    <text evidence="8">Required for correct functioning of the GINS complex, a complex that plays an essential role in the initiation of DNA replication, and progression of DNA replication forks. GINS complex is a core component of CDC45-MCM-GINS (CMG) helicase, the molecular machine that unwinds template DNA during replication, and around which the replisome is built.</text>
</comment>
<proteinExistence type="inferred from homology"/>
<dbReference type="PANTHER" id="PTHR12914:SF2">
    <property type="entry name" value="DNA REPLICATION COMPLEX GINS PROTEIN PSF1"/>
    <property type="match status" value="1"/>
</dbReference>
<evidence type="ECO:0000259" key="11">
    <source>
        <dbReference type="Pfam" id="PF24997"/>
    </source>
</evidence>
<sequence>MFCKEAIKLVTELDMHEDIRPFNEQVMRQVFEEMQTLYEANLTDSNAIQNGNSALLPSVHFRHTALLRNKRCVLAYLYHRIRRLRQMRWELGSILPTEITVNLLNAEVQWFQNYNKSLATYMRSIGDDHGLNLTVNMSPPKTLYVEVKCLSDFGKLELDDGEVITLKKNTYHLLPRATCEPLIRQGILEHHNA</sequence>
<evidence type="ECO:0000256" key="5">
    <source>
        <dbReference type="ARBA" id="ARBA00022454"/>
    </source>
</evidence>
<accession>A0A4S2KUS7</accession>
<dbReference type="FunFam" id="1.20.58.1030:FF:000001">
    <property type="entry name" value="DNA replication complex GINS protein PSF1"/>
    <property type="match status" value="1"/>
</dbReference>
<evidence type="ECO:0000256" key="2">
    <source>
        <dbReference type="ARBA" id="ARBA00004286"/>
    </source>
</evidence>
<dbReference type="InterPro" id="IPR056783">
    <property type="entry name" value="PSF1_C"/>
</dbReference>
<gene>
    <name evidence="12" type="ORF">DBV15_04906</name>
</gene>
<evidence type="ECO:0000313" key="13">
    <source>
        <dbReference type="Proteomes" id="UP000310200"/>
    </source>
</evidence>
<comment type="similarity">
    <text evidence="3 9">Belongs to the GINS1/PSF1 family.</text>
</comment>
<comment type="function">
    <text evidence="9">Required for correct functioning of the GINS complex, a complex that plays an essential role in the initiation of DNA replication, and progression of DNA replication forks. GINS complex seems to bind preferentially to single-stranded DNA.</text>
</comment>
<evidence type="ECO:0000256" key="1">
    <source>
        <dbReference type="ARBA" id="ARBA00004123"/>
    </source>
</evidence>
<evidence type="ECO:0000256" key="8">
    <source>
        <dbReference type="ARBA" id="ARBA00045258"/>
    </source>
</evidence>
<reference evidence="12 13" key="1">
    <citation type="journal article" date="2019" name="Philos. Trans. R. Soc. Lond., B, Biol. Sci.">
        <title>Ant behaviour and brain gene expression of defending hosts depend on the ecological success of the intruding social parasite.</title>
        <authorList>
            <person name="Kaur R."/>
            <person name="Stoldt M."/>
            <person name="Jongepier E."/>
            <person name="Feldmeyer B."/>
            <person name="Menzel F."/>
            <person name="Bornberg-Bauer E."/>
            <person name="Foitzik S."/>
        </authorList>
    </citation>
    <scope>NUCLEOTIDE SEQUENCE [LARGE SCALE GENOMIC DNA]</scope>
    <source>
        <tissue evidence="12">Whole body</tissue>
    </source>
</reference>
<comment type="subcellular location">
    <subcellularLocation>
        <location evidence="2">Chromosome</location>
    </subcellularLocation>
    <subcellularLocation>
        <location evidence="1 9">Nucleus</location>
    </subcellularLocation>
</comment>
<protein>
    <recommendedName>
        <fullName evidence="4 9">DNA replication complex GINS protein PSF1</fullName>
    </recommendedName>
</protein>
<dbReference type="CDD" id="cd11710">
    <property type="entry name" value="GINS_A_psf1"/>
    <property type="match status" value="1"/>
</dbReference>
<keyword evidence="6 9" id="KW-0235">DNA replication</keyword>
<organism evidence="12 13">
    <name type="scientific">Temnothorax longispinosus</name>
    <dbReference type="NCBI Taxonomy" id="300112"/>
    <lineage>
        <taxon>Eukaryota</taxon>
        <taxon>Metazoa</taxon>
        <taxon>Ecdysozoa</taxon>
        <taxon>Arthropoda</taxon>
        <taxon>Hexapoda</taxon>
        <taxon>Insecta</taxon>
        <taxon>Pterygota</taxon>
        <taxon>Neoptera</taxon>
        <taxon>Endopterygota</taxon>
        <taxon>Hymenoptera</taxon>
        <taxon>Apocrita</taxon>
        <taxon>Aculeata</taxon>
        <taxon>Formicoidea</taxon>
        <taxon>Formicidae</taxon>
        <taxon>Myrmicinae</taxon>
        <taxon>Temnothorax</taxon>
    </lineage>
</organism>
<evidence type="ECO:0000256" key="7">
    <source>
        <dbReference type="ARBA" id="ARBA00023242"/>
    </source>
</evidence>
<keyword evidence="13" id="KW-1185">Reference proteome</keyword>
<feature type="domain" description="GINS subunit" evidence="10">
    <location>
        <begin position="53"/>
        <end position="125"/>
    </location>
</feature>
<dbReference type="GO" id="GO:1902983">
    <property type="term" value="P:DNA strand elongation involved in mitotic DNA replication"/>
    <property type="evidence" value="ECO:0007669"/>
    <property type="project" value="TreeGrafter"/>
</dbReference>
<dbReference type="Gene3D" id="1.20.58.1030">
    <property type="match status" value="1"/>
</dbReference>
<evidence type="ECO:0000313" key="12">
    <source>
        <dbReference type="EMBL" id="TGZ53681.1"/>
    </source>
</evidence>
<evidence type="ECO:0000256" key="4">
    <source>
        <dbReference type="ARBA" id="ARBA00015143"/>
    </source>
</evidence>
<dbReference type="STRING" id="300112.A0A4S2KUS7"/>
<keyword evidence="7 9" id="KW-0539">Nucleus</keyword>
<dbReference type="GO" id="GO:0000811">
    <property type="term" value="C:GINS complex"/>
    <property type="evidence" value="ECO:0007669"/>
    <property type="project" value="UniProtKB-UniRule"/>
</dbReference>
<evidence type="ECO:0000256" key="3">
    <source>
        <dbReference type="ARBA" id="ARBA00006677"/>
    </source>
</evidence>
<name>A0A4S2KUS7_9HYME</name>
<evidence type="ECO:0000256" key="6">
    <source>
        <dbReference type="ARBA" id="ARBA00022705"/>
    </source>
</evidence>
<dbReference type="CDD" id="cd21696">
    <property type="entry name" value="GINS_B_Psf1"/>
    <property type="match status" value="1"/>
</dbReference>
<comment type="caution">
    <text evidence="12">The sequence shown here is derived from an EMBL/GenBank/DDBJ whole genome shotgun (WGS) entry which is preliminary data.</text>
</comment>
<dbReference type="EMBL" id="QBLH01000968">
    <property type="protein sequence ID" value="TGZ53681.1"/>
    <property type="molecule type" value="Genomic_DNA"/>
</dbReference>
<evidence type="ECO:0000259" key="10">
    <source>
        <dbReference type="Pfam" id="PF05916"/>
    </source>
</evidence>
<dbReference type="SUPFAM" id="SSF158573">
    <property type="entry name" value="GINS helical bundle-like"/>
    <property type="match status" value="1"/>
</dbReference>
<dbReference type="Pfam" id="PF24997">
    <property type="entry name" value="PSF1_C"/>
    <property type="match status" value="1"/>
</dbReference>
<dbReference type="InterPro" id="IPR021151">
    <property type="entry name" value="GINS_A"/>
</dbReference>
<evidence type="ECO:0000256" key="9">
    <source>
        <dbReference type="RuleBase" id="RU368085"/>
    </source>
</evidence>
<comment type="subunit">
    <text evidence="9">Component of the GINS complex.</text>
</comment>
<dbReference type="InterPro" id="IPR005339">
    <property type="entry name" value="GINS_Psf1"/>
</dbReference>
<dbReference type="InterPro" id="IPR036224">
    <property type="entry name" value="GINS_bundle-like_dom_sf"/>
</dbReference>
<dbReference type="Pfam" id="PF05916">
    <property type="entry name" value="Sld5"/>
    <property type="match status" value="1"/>
</dbReference>